<dbReference type="Pfam" id="PF00441">
    <property type="entry name" value="Acyl-CoA_dh_1"/>
    <property type="match status" value="1"/>
</dbReference>
<protein>
    <submittedName>
        <fullName evidence="10">Alkylation response protein AidB-like acyl-CoA dehydrogenase</fullName>
    </submittedName>
</protein>
<dbReference type="InterPro" id="IPR013786">
    <property type="entry name" value="AcylCoA_DH/ox_N"/>
</dbReference>
<dbReference type="Pfam" id="PF02771">
    <property type="entry name" value="Acyl-CoA_dh_N"/>
    <property type="match status" value="1"/>
</dbReference>
<sequence>MNIEFGPELESFRREVAEFLDVAPTPAIREAGKKTTSVFAPFEQVMAWHRILHAKGWAAPAWPKEYGGTGWSVEQRYIFAEECRKRELPPLLPNGLQMVGPMLIELGSEEQKRKHLPGILSGEDYWTQGYSEPNAGSDLASLQCSAVADGDDYIINGSKIWTTLAHHSNRMFMLVRTSKTGKKQEGITFLLLDRTDYPGMEIRPIIGLDGFPEQCEVFFDNVRVPQSGRVGAENDGWSVAKHLLKHERGGSAASPAMLHAIARIRETARQTPSPFGGVLADDAVFQRDLGELEADVMSCRHFEQLAISGHPLARDAAYPSVNKTMNSELSQRISIMMTRVSGIETVPQQLEALVVGSNVAPLGDDFDLIAMPYYLNTRATSIYAGSNEVQRDLIARTVLAANR</sequence>
<feature type="domain" description="Acyl-CoA dehydrogenase/oxidase C-terminal" evidence="7">
    <location>
        <begin position="234"/>
        <end position="398"/>
    </location>
</feature>
<comment type="caution">
    <text evidence="10">The sequence shown here is derived from an EMBL/GenBank/DDBJ whole genome shotgun (WGS) entry which is preliminary data.</text>
</comment>
<dbReference type="PANTHER" id="PTHR43292">
    <property type="entry name" value="ACYL-COA DEHYDROGENASE"/>
    <property type="match status" value="1"/>
</dbReference>
<evidence type="ECO:0000256" key="2">
    <source>
        <dbReference type="ARBA" id="ARBA00009347"/>
    </source>
</evidence>
<dbReference type="PANTHER" id="PTHR43292:SF3">
    <property type="entry name" value="ACYL-COA DEHYDROGENASE FADE29"/>
    <property type="match status" value="1"/>
</dbReference>
<evidence type="ECO:0000256" key="3">
    <source>
        <dbReference type="ARBA" id="ARBA00022630"/>
    </source>
</evidence>
<comment type="similarity">
    <text evidence="2 6">Belongs to the acyl-CoA dehydrogenase family.</text>
</comment>
<evidence type="ECO:0000256" key="4">
    <source>
        <dbReference type="ARBA" id="ARBA00022827"/>
    </source>
</evidence>
<dbReference type="InterPro" id="IPR006091">
    <property type="entry name" value="Acyl-CoA_Oxase/DH_mid-dom"/>
</dbReference>
<evidence type="ECO:0000313" key="11">
    <source>
        <dbReference type="Proteomes" id="UP000294881"/>
    </source>
</evidence>
<accession>A0A4R2GWG5</accession>
<dbReference type="InterPro" id="IPR046373">
    <property type="entry name" value="Acyl-CoA_Oxase/DH_mid-dom_sf"/>
</dbReference>
<evidence type="ECO:0000259" key="9">
    <source>
        <dbReference type="Pfam" id="PF02771"/>
    </source>
</evidence>
<dbReference type="EMBL" id="SLWL01000002">
    <property type="protein sequence ID" value="TCO15133.1"/>
    <property type="molecule type" value="Genomic_DNA"/>
</dbReference>
<keyword evidence="11" id="KW-1185">Reference proteome</keyword>
<feature type="domain" description="Acyl-CoA dehydrogenase/oxidase N-terminal" evidence="9">
    <location>
        <begin position="7"/>
        <end position="123"/>
    </location>
</feature>
<proteinExistence type="inferred from homology"/>
<evidence type="ECO:0000256" key="5">
    <source>
        <dbReference type="ARBA" id="ARBA00023002"/>
    </source>
</evidence>
<dbReference type="RefSeq" id="WP_132003175.1">
    <property type="nucleotide sequence ID" value="NZ_JBHUNN010000002.1"/>
</dbReference>
<dbReference type="Gene3D" id="2.40.110.10">
    <property type="entry name" value="Butyryl-CoA Dehydrogenase, subunit A, domain 2"/>
    <property type="match status" value="1"/>
</dbReference>
<gene>
    <name evidence="10" type="ORF">EV666_102110</name>
</gene>
<reference evidence="10 11" key="1">
    <citation type="submission" date="2019-03" db="EMBL/GenBank/DDBJ databases">
        <title>Genomic Encyclopedia of Type Strains, Phase IV (KMG-IV): sequencing the most valuable type-strain genomes for metagenomic binning, comparative biology and taxonomic classification.</title>
        <authorList>
            <person name="Goeker M."/>
        </authorList>
    </citation>
    <scope>NUCLEOTIDE SEQUENCE [LARGE SCALE GENOMIC DNA]</scope>
    <source>
        <strain evidence="10 11">DSM 22958</strain>
    </source>
</reference>
<dbReference type="InterPro" id="IPR052161">
    <property type="entry name" value="Mycobact_Acyl-CoA_DH"/>
</dbReference>
<dbReference type="InterPro" id="IPR009100">
    <property type="entry name" value="AcylCoA_DH/oxidase_NM_dom_sf"/>
</dbReference>
<comment type="cofactor">
    <cofactor evidence="1 6">
        <name>FAD</name>
        <dbReference type="ChEBI" id="CHEBI:57692"/>
    </cofactor>
</comment>
<evidence type="ECO:0000256" key="1">
    <source>
        <dbReference type="ARBA" id="ARBA00001974"/>
    </source>
</evidence>
<dbReference type="Proteomes" id="UP000294881">
    <property type="component" value="Unassembled WGS sequence"/>
</dbReference>
<evidence type="ECO:0000313" key="10">
    <source>
        <dbReference type="EMBL" id="TCO15133.1"/>
    </source>
</evidence>
<dbReference type="Pfam" id="PF02770">
    <property type="entry name" value="Acyl-CoA_dh_M"/>
    <property type="match status" value="1"/>
</dbReference>
<keyword evidence="4 6" id="KW-0274">FAD</keyword>
<dbReference type="Gene3D" id="1.10.540.10">
    <property type="entry name" value="Acyl-CoA dehydrogenase/oxidase, N-terminal domain"/>
    <property type="match status" value="1"/>
</dbReference>
<organism evidence="10 11">
    <name type="scientific">Camelimonas lactis</name>
    <dbReference type="NCBI Taxonomy" id="659006"/>
    <lineage>
        <taxon>Bacteria</taxon>
        <taxon>Pseudomonadati</taxon>
        <taxon>Pseudomonadota</taxon>
        <taxon>Alphaproteobacteria</taxon>
        <taxon>Hyphomicrobiales</taxon>
        <taxon>Chelatococcaceae</taxon>
        <taxon>Camelimonas</taxon>
    </lineage>
</organism>
<dbReference type="GO" id="GO:0005886">
    <property type="term" value="C:plasma membrane"/>
    <property type="evidence" value="ECO:0007669"/>
    <property type="project" value="TreeGrafter"/>
</dbReference>
<keyword evidence="5 6" id="KW-0560">Oxidoreductase</keyword>
<evidence type="ECO:0000259" key="8">
    <source>
        <dbReference type="Pfam" id="PF02770"/>
    </source>
</evidence>
<dbReference type="InterPro" id="IPR037069">
    <property type="entry name" value="AcylCoA_DH/ox_N_sf"/>
</dbReference>
<dbReference type="OrthoDB" id="9775090at2"/>
<name>A0A4R2GWG5_9HYPH</name>
<dbReference type="GO" id="GO:0050660">
    <property type="term" value="F:flavin adenine dinucleotide binding"/>
    <property type="evidence" value="ECO:0007669"/>
    <property type="project" value="InterPro"/>
</dbReference>
<evidence type="ECO:0000259" key="7">
    <source>
        <dbReference type="Pfam" id="PF00441"/>
    </source>
</evidence>
<dbReference type="SUPFAM" id="SSF56645">
    <property type="entry name" value="Acyl-CoA dehydrogenase NM domain-like"/>
    <property type="match status" value="1"/>
</dbReference>
<dbReference type="SUPFAM" id="SSF47203">
    <property type="entry name" value="Acyl-CoA dehydrogenase C-terminal domain-like"/>
    <property type="match status" value="1"/>
</dbReference>
<keyword evidence="3 6" id="KW-0285">Flavoprotein</keyword>
<evidence type="ECO:0000256" key="6">
    <source>
        <dbReference type="RuleBase" id="RU362125"/>
    </source>
</evidence>
<dbReference type="GO" id="GO:0016627">
    <property type="term" value="F:oxidoreductase activity, acting on the CH-CH group of donors"/>
    <property type="evidence" value="ECO:0007669"/>
    <property type="project" value="InterPro"/>
</dbReference>
<dbReference type="AlphaFoldDB" id="A0A4R2GWG5"/>
<dbReference type="Gene3D" id="1.20.140.10">
    <property type="entry name" value="Butyryl-CoA Dehydrogenase, subunit A, domain 3"/>
    <property type="match status" value="1"/>
</dbReference>
<feature type="domain" description="Acyl-CoA oxidase/dehydrogenase middle" evidence="8">
    <location>
        <begin position="129"/>
        <end position="222"/>
    </location>
</feature>
<dbReference type="InterPro" id="IPR009075">
    <property type="entry name" value="AcylCo_DH/oxidase_C"/>
</dbReference>
<dbReference type="InterPro" id="IPR036250">
    <property type="entry name" value="AcylCo_DH-like_C"/>
</dbReference>